<protein>
    <submittedName>
        <fullName evidence="1">Purine nucleoside phosphorylase</fullName>
    </submittedName>
</protein>
<dbReference type="GO" id="GO:0003824">
    <property type="term" value="F:catalytic activity"/>
    <property type="evidence" value="ECO:0007669"/>
    <property type="project" value="InterPro"/>
</dbReference>
<gene>
    <name evidence="1" type="ORF">MNB_SV-15-1374</name>
</gene>
<proteinExistence type="predicted"/>
<dbReference type="EMBL" id="FRYL01000011">
    <property type="protein sequence ID" value="SHO80506.1"/>
    <property type="molecule type" value="Genomic_DNA"/>
</dbReference>
<organism evidence="1">
    <name type="scientific">hydrothermal vent metagenome</name>
    <dbReference type="NCBI Taxonomy" id="652676"/>
    <lineage>
        <taxon>unclassified sequences</taxon>
        <taxon>metagenomes</taxon>
        <taxon>ecological metagenomes</taxon>
    </lineage>
</organism>
<dbReference type="GO" id="GO:0009116">
    <property type="term" value="P:nucleoside metabolic process"/>
    <property type="evidence" value="ECO:0007669"/>
    <property type="project" value="InterPro"/>
</dbReference>
<dbReference type="AlphaFoldDB" id="A0A1W1EI40"/>
<sequence length="174" mass="19342">MIICAGDKESFEFATPIGIGMVDSAINLTRISIMNPPEFILFVGSAGSYGEKKIFDIIESKSASNIENSFFNANAYSPIDNVVSSATDINSEVIVNSSNYITTDENLSKRYLSHNIGIENMEFFSIIKVAQKFNIPVGGIFIVTNYCNSDAHKDFMSNHKEAMIRLTQYIQNRV</sequence>
<accession>A0A1W1EI40</accession>
<reference evidence="1" key="1">
    <citation type="submission" date="2016-10" db="EMBL/GenBank/DDBJ databases">
        <authorList>
            <person name="de Groot N.N."/>
        </authorList>
    </citation>
    <scope>NUCLEOTIDE SEQUENCE</scope>
</reference>
<evidence type="ECO:0000313" key="1">
    <source>
        <dbReference type="EMBL" id="SHO80506.1"/>
    </source>
</evidence>
<dbReference type="Gene3D" id="3.40.50.1580">
    <property type="entry name" value="Nucleoside phosphorylase domain"/>
    <property type="match status" value="1"/>
</dbReference>
<dbReference type="SUPFAM" id="SSF53167">
    <property type="entry name" value="Purine and uridine phosphorylases"/>
    <property type="match status" value="1"/>
</dbReference>
<name>A0A1W1EI40_9ZZZZ</name>
<dbReference type="InterPro" id="IPR035994">
    <property type="entry name" value="Nucleoside_phosphorylase_sf"/>
</dbReference>